<dbReference type="EMBL" id="PKMF04000161">
    <property type="protein sequence ID" value="KAK7846023.1"/>
    <property type="molecule type" value="Genomic_DNA"/>
</dbReference>
<gene>
    <name evidence="2" type="ORF">CFP56_008473</name>
</gene>
<evidence type="ECO:0000313" key="2">
    <source>
        <dbReference type="EMBL" id="KAK7846023.1"/>
    </source>
</evidence>
<name>A0AAW0L4Y3_QUESU</name>
<evidence type="ECO:0000313" key="3">
    <source>
        <dbReference type="Proteomes" id="UP000237347"/>
    </source>
</evidence>
<sequence>MIRNDKDKNPKPNPTNAIHTTEKKRRPIPPVLIAVANQLCSPWLTLLTINSNVSCFSSFASSYVLGDKFVDGRRIKPTEIKA</sequence>
<accession>A0AAW0L4Y3</accession>
<organism evidence="2 3">
    <name type="scientific">Quercus suber</name>
    <name type="common">Cork oak</name>
    <dbReference type="NCBI Taxonomy" id="58331"/>
    <lineage>
        <taxon>Eukaryota</taxon>
        <taxon>Viridiplantae</taxon>
        <taxon>Streptophyta</taxon>
        <taxon>Embryophyta</taxon>
        <taxon>Tracheophyta</taxon>
        <taxon>Spermatophyta</taxon>
        <taxon>Magnoliopsida</taxon>
        <taxon>eudicotyledons</taxon>
        <taxon>Gunneridae</taxon>
        <taxon>Pentapetalae</taxon>
        <taxon>rosids</taxon>
        <taxon>fabids</taxon>
        <taxon>Fagales</taxon>
        <taxon>Fagaceae</taxon>
        <taxon>Quercus</taxon>
    </lineage>
</organism>
<keyword evidence="3" id="KW-1185">Reference proteome</keyword>
<protein>
    <submittedName>
        <fullName evidence="2">Uncharacterized protein</fullName>
    </submittedName>
</protein>
<feature type="compositionally biased region" description="Basic and acidic residues" evidence="1">
    <location>
        <begin position="1"/>
        <end position="10"/>
    </location>
</feature>
<reference evidence="2 3" key="1">
    <citation type="journal article" date="2018" name="Sci. Data">
        <title>The draft genome sequence of cork oak.</title>
        <authorList>
            <person name="Ramos A.M."/>
            <person name="Usie A."/>
            <person name="Barbosa P."/>
            <person name="Barros P.M."/>
            <person name="Capote T."/>
            <person name="Chaves I."/>
            <person name="Simoes F."/>
            <person name="Abreu I."/>
            <person name="Carrasquinho I."/>
            <person name="Faro C."/>
            <person name="Guimaraes J.B."/>
            <person name="Mendonca D."/>
            <person name="Nobrega F."/>
            <person name="Rodrigues L."/>
            <person name="Saibo N.J.M."/>
            <person name="Varela M.C."/>
            <person name="Egas C."/>
            <person name="Matos J."/>
            <person name="Miguel C.M."/>
            <person name="Oliveira M.M."/>
            <person name="Ricardo C.P."/>
            <person name="Goncalves S."/>
        </authorList>
    </citation>
    <scope>NUCLEOTIDE SEQUENCE [LARGE SCALE GENOMIC DNA]</scope>
    <source>
        <strain evidence="3">cv. HL8</strain>
    </source>
</reference>
<comment type="caution">
    <text evidence="2">The sequence shown here is derived from an EMBL/GenBank/DDBJ whole genome shotgun (WGS) entry which is preliminary data.</text>
</comment>
<dbReference type="AlphaFoldDB" id="A0AAW0L4Y3"/>
<proteinExistence type="predicted"/>
<feature type="region of interest" description="Disordered" evidence="1">
    <location>
        <begin position="1"/>
        <end position="24"/>
    </location>
</feature>
<evidence type="ECO:0000256" key="1">
    <source>
        <dbReference type="SAM" id="MobiDB-lite"/>
    </source>
</evidence>
<dbReference type="Proteomes" id="UP000237347">
    <property type="component" value="Unassembled WGS sequence"/>
</dbReference>